<dbReference type="VEuPathDB" id="FungiDB:P168DRAFT_293689"/>
<feature type="compositionally biased region" description="Polar residues" evidence="1">
    <location>
        <begin position="11"/>
        <end position="24"/>
    </location>
</feature>
<dbReference type="Proteomes" id="UP000234254">
    <property type="component" value="Unassembled WGS sequence"/>
</dbReference>
<comment type="caution">
    <text evidence="2">The sequence shown here is derived from an EMBL/GenBank/DDBJ whole genome shotgun (WGS) entry which is preliminary data.</text>
</comment>
<evidence type="ECO:0000256" key="1">
    <source>
        <dbReference type="SAM" id="MobiDB-lite"/>
    </source>
</evidence>
<dbReference type="OrthoDB" id="4502630at2759"/>
<proteinExistence type="predicted"/>
<sequence length="415" mass="47227">MKAAKRKSLNDGCQPSASSHSSQPRQKRKAPKEPAAPTRRSSRLRARMLPMASDKVEPSHPPPKEDPPPEEEAPKETIQDLQQTIYQLREEMAVMRTLNHFINNNWATWASGNFDQWPKLMSAIFFTANQWSMRHGHVEIKALDRLTKEQKSQLIASLDGYCLQEDYDSLLSRISPSVHEHVPYMLLTAYVNKFIVENILGRPFGYMTTRPDPADRDESALDNDTVLANELHRLWGIFSKVDLGYAHVWRTITIRLANVINFAQGRNVTFGTQMREHRKVASKAFASSLLADPILRLLLREPNCPSEERRRMEGLCAQFEKAAQTATHIFSDHTLMEIHDLTYLAPRYHHASPTVTASYLHDIDEKGGETTIDDHQVVILTEPAIIGVPRWSGRSIWVGRKGLVLVEDLRDLTPT</sequence>
<evidence type="ECO:0000313" key="3">
    <source>
        <dbReference type="Proteomes" id="UP000234254"/>
    </source>
</evidence>
<dbReference type="EMBL" id="MSFM01000016">
    <property type="protein sequence ID" value="PKY00052.1"/>
    <property type="molecule type" value="Genomic_DNA"/>
</dbReference>
<feature type="region of interest" description="Disordered" evidence="1">
    <location>
        <begin position="1"/>
        <end position="78"/>
    </location>
</feature>
<accession>A0A2I1CR03</accession>
<gene>
    <name evidence="2" type="ORF">P168DRAFT_293689</name>
</gene>
<organism evidence="2 3">
    <name type="scientific">Aspergillus campestris (strain IBT 28561)</name>
    <dbReference type="NCBI Taxonomy" id="1392248"/>
    <lineage>
        <taxon>Eukaryota</taxon>
        <taxon>Fungi</taxon>
        <taxon>Dikarya</taxon>
        <taxon>Ascomycota</taxon>
        <taxon>Pezizomycotina</taxon>
        <taxon>Eurotiomycetes</taxon>
        <taxon>Eurotiomycetidae</taxon>
        <taxon>Eurotiales</taxon>
        <taxon>Aspergillaceae</taxon>
        <taxon>Aspergillus</taxon>
        <taxon>Aspergillus subgen. Circumdati</taxon>
    </lineage>
</organism>
<name>A0A2I1CR03_ASPC2</name>
<keyword evidence="3" id="KW-1185">Reference proteome</keyword>
<dbReference type="RefSeq" id="XP_024688646.1">
    <property type="nucleotide sequence ID" value="XM_024837856.1"/>
</dbReference>
<feature type="compositionally biased region" description="Basic and acidic residues" evidence="1">
    <location>
        <begin position="54"/>
        <end position="78"/>
    </location>
</feature>
<reference evidence="2" key="1">
    <citation type="submission" date="2016-12" db="EMBL/GenBank/DDBJ databases">
        <title>The genomes of Aspergillus section Nigri reveals drivers in fungal speciation.</title>
        <authorList>
            <consortium name="DOE Joint Genome Institute"/>
            <person name="Vesth T.C."/>
            <person name="Nybo J."/>
            <person name="Theobald S."/>
            <person name="Brandl J."/>
            <person name="Frisvad J.C."/>
            <person name="Nielsen K.F."/>
            <person name="Lyhne E.K."/>
            <person name="Kogle M.E."/>
            <person name="Kuo A."/>
            <person name="Riley R."/>
            <person name="Clum A."/>
            <person name="Nolan M."/>
            <person name="Lipzen A."/>
            <person name="Salamov A."/>
            <person name="Henrissat B."/>
            <person name="Wiebenga A."/>
            <person name="De vries R.P."/>
            <person name="Grigoriev I.V."/>
            <person name="Mortensen U.H."/>
            <person name="Andersen M.R."/>
            <person name="Baker S.E."/>
        </authorList>
    </citation>
    <scope>NUCLEOTIDE SEQUENCE</scope>
    <source>
        <strain evidence="2">IBT 28561</strain>
    </source>
</reference>
<dbReference type="GeneID" id="36545380"/>
<evidence type="ECO:0000313" key="2">
    <source>
        <dbReference type="EMBL" id="PKY00052.1"/>
    </source>
</evidence>
<dbReference type="AlphaFoldDB" id="A0A2I1CR03"/>
<protein>
    <submittedName>
        <fullName evidence="2">Uncharacterized protein</fullName>
    </submittedName>
</protein>